<sequence>MTVVRATHASFFVVVIRDNMKVVDLVPLELDVADLVMPSALRGREEDMELEEGLEGSSIAPEEMDWAIGTHLPIAEEKTEIDLDIPLEIPVPHPKSASEAETGLASKGEGDKGTVSASIPSVPELEQLPQIVPPQAIIREEVQIPTPVASASTPEEVEMEEKEAEVRRGVVVPKKKRKFGYDKFIEFEREEDQFIVNSEEWRDYLLPARPFKRNLQKKKKKKLGAVLFETPTSNRFGDRLQELLAESYRMELSGQLAERVSEEEKKRVEEVEFARGVGMMEMEEPAPFFMGPDAGLLAGHDLGLTEEEKSRVSEGLCAFFFSPFRITH</sequence>
<gene>
    <name evidence="2" type="ORF">RFI_12293</name>
</gene>
<evidence type="ECO:0000256" key="1">
    <source>
        <dbReference type="SAM" id="MobiDB-lite"/>
    </source>
</evidence>
<feature type="region of interest" description="Disordered" evidence="1">
    <location>
        <begin position="89"/>
        <end position="117"/>
    </location>
</feature>
<accession>X6NEY3</accession>
<evidence type="ECO:0000313" key="2">
    <source>
        <dbReference type="EMBL" id="ETO24865.1"/>
    </source>
</evidence>
<evidence type="ECO:0000313" key="3">
    <source>
        <dbReference type="Proteomes" id="UP000023152"/>
    </source>
</evidence>
<protein>
    <submittedName>
        <fullName evidence="2">Uncharacterized protein</fullName>
    </submittedName>
</protein>
<dbReference type="AlphaFoldDB" id="X6NEY3"/>
<comment type="caution">
    <text evidence="2">The sequence shown here is derived from an EMBL/GenBank/DDBJ whole genome shotgun (WGS) entry which is preliminary data.</text>
</comment>
<dbReference type="Proteomes" id="UP000023152">
    <property type="component" value="Unassembled WGS sequence"/>
</dbReference>
<proteinExistence type="predicted"/>
<keyword evidence="3" id="KW-1185">Reference proteome</keyword>
<dbReference type="EMBL" id="ASPP01008909">
    <property type="protein sequence ID" value="ETO24865.1"/>
    <property type="molecule type" value="Genomic_DNA"/>
</dbReference>
<organism evidence="2 3">
    <name type="scientific">Reticulomyxa filosa</name>
    <dbReference type="NCBI Taxonomy" id="46433"/>
    <lineage>
        <taxon>Eukaryota</taxon>
        <taxon>Sar</taxon>
        <taxon>Rhizaria</taxon>
        <taxon>Retaria</taxon>
        <taxon>Foraminifera</taxon>
        <taxon>Monothalamids</taxon>
        <taxon>Reticulomyxidae</taxon>
        <taxon>Reticulomyxa</taxon>
    </lineage>
</organism>
<name>X6NEY3_RETFI</name>
<reference evidence="2 3" key="1">
    <citation type="journal article" date="2013" name="Curr. Biol.">
        <title>The Genome of the Foraminiferan Reticulomyxa filosa.</title>
        <authorList>
            <person name="Glockner G."/>
            <person name="Hulsmann N."/>
            <person name="Schleicher M."/>
            <person name="Noegel A.A."/>
            <person name="Eichinger L."/>
            <person name="Gallinger C."/>
            <person name="Pawlowski J."/>
            <person name="Sierra R."/>
            <person name="Euteneuer U."/>
            <person name="Pillet L."/>
            <person name="Moustafa A."/>
            <person name="Platzer M."/>
            <person name="Groth M."/>
            <person name="Szafranski K."/>
            <person name="Schliwa M."/>
        </authorList>
    </citation>
    <scope>NUCLEOTIDE SEQUENCE [LARGE SCALE GENOMIC DNA]</scope>
</reference>